<dbReference type="Gene3D" id="3.90.1200.10">
    <property type="match status" value="1"/>
</dbReference>
<dbReference type="EMBL" id="JARBHB010000001">
    <property type="protein sequence ID" value="KAJ8895511.1"/>
    <property type="molecule type" value="Genomic_DNA"/>
</dbReference>
<name>A0ABQ9IFS2_9NEOP</name>
<dbReference type="Pfam" id="PF02958">
    <property type="entry name" value="EcKL"/>
    <property type="match status" value="1"/>
</dbReference>
<proteinExistence type="predicted"/>
<dbReference type="PANTHER" id="PTHR11012">
    <property type="entry name" value="PROTEIN KINASE-LIKE DOMAIN-CONTAINING"/>
    <property type="match status" value="1"/>
</dbReference>
<feature type="domain" description="CHK kinase-like" evidence="1">
    <location>
        <begin position="129"/>
        <end position="324"/>
    </location>
</feature>
<dbReference type="InterPro" id="IPR011009">
    <property type="entry name" value="Kinase-like_dom_sf"/>
</dbReference>
<organism evidence="2 3">
    <name type="scientific">Dryococelus australis</name>
    <dbReference type="NCBI Taxonomy" id="614101"/>
    <lineage>
        <taxon>Eukaryota</taxon>
        <taxon>Metazoa</taxon>
        <taxon>Ecdysozoa</taxon>
        <taxon>Arthropoda</taxon>
        <taxon>Hexapoda</taxon>
        <taxon>Insecta</taxon>
        <taxon>Pterygota</taxon>
        <taxon>Neoptera</taxon>
        <taxon>Polyneoptera</taxon>
        <taxon>Phasmatodea</taxon>
        <taxon>Verophasmatodea</taxon>
        <taxon>Anareolatae</taxon>
        <taxon>Phasmatidae</taxon>
        <taxon>Eurycanthinae</taxon>
        <taxon>Dryococelus</taxon>
    </lineage>
</organism>
<evidence type="ECO:0000313" key="3">
    <source>
        <dbReference type="Proteomes" id="UP001159363"/>
    </source>
</evidence>
<keyword evidence="3" id="KW-1185">Reference proteome</keyword>
<evidence type="ECO:0000313" key="2">
    <source>
        <dbReference type="EMBL" id="KAJ8895511.1"/>
    </source>
</evidence>
<dbReference type="PANTHER" id="PTHR11012:SF56">
    <property type="entry name" value="CHK KINASE-LIKE DOMAIN-CONTAINING PROTEIN-RELATED"/>
    <property type="match status" value="1"/>
</dbReference>
<dbReference type="SMART" id="SM00587">
    <property type="entry name" value="CHK"/>
    <property type="match status" value="1"/>
</dbReference>
<dbReference type="Proteomes" id="UP001159363">
    <property type="component" value="Chromosome 1"/>
</dbReference>
<protein>
    <recommendedName>
        <fullName evidence="1">CHK kinase-like domain-containing protein</fullName>
    </recommendedName>
</protein>
<sequence>MGENFFWTSHDFLKRILHDSKKDSQISIRKSIIENANGKGDSYTSRLFRITIKSDNPVEKNTFFVKVLPDEGILRDLIVQSSSFSNEIKIYRETLPQMNKVLAHGAPQKFRNLGPECYYISSAEEPLVIIMEDMREKGYLMANRRKGLNLEHCLLVMKTIARFHASSIAAHADNASSIENYTTNLFFEESSEHFWKKYFKTTMITVAEVVRKWENFGDRFAEKLRARAESFRDDFVSVMSAKDDTFKVLVHGDLWVNNVLFHYDENNGKPDDAMLIDFQFCFFTSPGVDLQNFLHSSPTEHVPINHSDELLREYHKELCETLQLLGLGHRTIEFHHLLEEYEKKSLCGAFAALYCLPVILSEPSDAFDFESALRDQMDEDAVVRRTINEEYAGVLKRLLLEFEKKGVI</sequence>
<dbReference type="SUPFAM" id="SSF56112">
    <property type="entry name" value="Protein kinase-like (PK-like)"/>
    <property type="match status" value="1"/>
</dbReference>
<accession>A0ABQ9IFS2</accession>
<gene>
    <name evidence="2" type="ORF">PR048_000847</name>
</gene>
<reference evidence="2 3" key="1">
    <citation type="submission" date="2023-02" db="EMBL/GenBank/DDBJ databases">
        <title>LHISI_Scaffold_Assembly.</title>
        <authorList>
            <person name="Stuart O.P."/>
            <person name="Cleave R."/>
            <person name="Magrath M.J.L."/>
            <person name="Mikheyev A.S."/>
        </authorList>
    </citation>
    <scope>NUCLEOTIDE SEQUENCE [LARGE SCALE GENOMIC DNA]</scope>
    <source>
        <strain evidence="2">Daus_M_001</strain>
        <tissue evidence="2">Leg muscle</tissue>
    </source>
</reference>
<dbReference type="InterPro" id="IPR004119">
    <property type="entry name" value="EcKL"/>
</dbReference>
<evidence type="ECO:0000259" key="1">
    <source>
        <dbReference type="SMART" id="SM00587"/>
    </source>
</evidence>
<dbReference type="InterPro" id="IPR015897">
    <property type="entry name" value="CHK_kinase-like"/>
</dbReference>
<comment type="caution">
    <text evidence="2">The sequence shown here is derived from an EMBL/GenBank/DDBJ whole genome shotgun (WGS) entry which is preliminary data.</text>
</comment>